<protein>
    <recommendedName>
        <fullName evidence="7">Methyltransferase domain-containing protein</fullName>
    </recommendedName>
</protein>
<evidence type="ECO:0000313" key="6">
    <source>
        <dbReference type="Proteomes" id="UP001213000"/>
    </source>
</evidence>
<dbReference type="Gene3D" id="3.40.50.150">
    <property type="entry name" value="Vaccinia Virus protein VP39"/>
    <property type="match status" value="2"/>
</dbReference>
<dbReference type="AlphaFoldDB" id="A0AAD5W119"/>
<dbReference type="EMBL" id="JANIEX010000114">
    <property type="protein sequence ID" value="KAJ3573129.1"/>
    <property type="molecule type" value="Genomic_DNA"/>
</dbReference>
<keyword evidence="2" id="KW-0808">Transferase</keyword>
<evidence type="ECO:0008006" key="7">
    <source>
        <dbReference type="Google" id="ProtNLM"/>
    </source>
</evidence>
<sequence>MASPSIPADQIPPLDPGLLNLNQDEFTFFKALTGIKDDDEVKKHIIDVQEKAYQVFPYPCIRVFNFTRLKISGLPAYAHLIRLKDEHSNAVLLDAGCCFGNDLRKAVLDGWPVENVIGVDIEDAFWKSGHELFKSTPETFPAGFIAGDIFKDEVIAPSDPFYKEPTSNRPVHLNDLQSLIPLQGHVSAIHASSLFHLFDEDKQAILAKRLASLLSPYPGSVIFGSHGGLPEKKRLEFPKFNAWMFCHDPGSWKALWEGIFKPGTIRVDVTLQPIDKSGVHIFKKEDTKTYLLVCFPTARASQMASADAVMYPERPHDATLLELDERETEFFKALTGIENTEELKQHITDIQRRAYRVYRYPCIAIFAFTSLRTARLPGYRRALQIPRQRPDAIFLDLACCFGNILRKAVADGWPVENAVGSDLHEGLWEFGHDLFKSSPETFPAGFVPGDAFSSAVIEPREPFYSPPQTTRPADLRSLKSLTPLQGHVSAIHASCFFHLFNEDQQHTLAKQVATLLSPEPGSVIFGVHGGKDQKGFITEVTNSRGEHMFGHSPESWVELWENQVFKTGSVKVEAELVQQTRTFSHSVGLANCSDFISVPPPSV</sequence>
<keyword evidence="6" id="KW-1185">Reference proteome</keyword>
<dbReference type="Proteomes" id="UP001213000">
    <property type="component" value="Unassembled WGS sequence"/>
</dbReference>
<gene>
    <name evidence="5" type="ORF">NP233_g2621</name>
</gene>
<evidence type="ECO:0000313" key="5">
    <source>
        <dbReference type="EMBL" id="KAJ3573129.1"/>
    </source>
</evidence>
<evidence type="ECO:0000256" key="4">
    <source>
        <dbReference type="ARBA" id="ARBA00038314"/>
    </source>
</evidence>
<evidence type="ECO:0000256" key="2">
    <source>
        <dbReference type="ARBA" id="ARBA00022679"/>
    </source>
</evidence>
<comment type="caution">
    <text evidence="5">The sequence shown here is derived from an EMBL/GenBank/DDBJ whole genome shotgun (WGS) entry which is preliminary data.</text>
</comment>
<reference evidence="5" key="1">
    <citation type="submission" date="2022-07" db="EMBL/GenBank/DDBJ databases">
        <title>Genome Sequence of Leucocoprinus birnbaumii.</title>
        <authorList>
            <person name="Buettner E."/>
        </authorList>
    </citation>
    <scope>NUCLEOTIDE SEQUENCE</scope>
    <source>
        <strain evidence="5">VT141</strain>
    </source>
</reference>
<dbReference type="GO" id="GO:0016740">
    <property type="term" value="F:transferase activity"/>
    <property type="evidence" value="ECO:0007669"/>
    <property type="project" value="UniProtKB-KW"/>
</dbReference>
<accession>A0AAD5W119</accession>
<proteinExistence type="inferred from homology"/>
<comment type="pathway">
    <text evidence="1">Secondary metabolite biosynthesis.</text>
</comment>
<name>A0AAD5W119_9AGAR</name>
<organism evidence="5 6">
    <name type="scientific">Leucocoprinus birnbaumii</name>
    <dbReference type="NCBI Taxonomy" id="56174"/>
    <lineage>
        <taxon>Eukaryota</taxon>
        <taxon>Fungi</taxon>
        <taxon>Dikarya</taxon>
        <taxon>Basidiomycota</taxon>
        <taxon>Agaricomycotina</taxon>
        <taxon>Agaricomycetes</taxon>
        <taxon>Agaricomycetidae</taxon>
        <taxon>Agaricales</taxon>
        <taxon>Agaricineae</taxon>
        <taxon>Agaricaceae</taxon>
        <taxon>Leucocoprinus</taxon>
    </lineage>
</organism>
<comment type="similarity">
    <text evidence="4">Belongs to the class I-like SAM-binding methyltransferase superfamily.</text>
</comment>
<dbReference type="InterPro" id="IPR029063">
    <property type="entry name" value="SAM-dependent_MTases_sf"/>
</dbReference>
<keyword evidence="3" id="KW-0949">S-adenosyl-L-methionine</keyword>
<evidence type="ECO:0000256" key="3">
    <source>
        <dbReference type="ARBA" id="ARBA00022691"/>
    </source>
</evidence>
<dbReference type="PANTHER" id="PTHR35897:SF1">
    <property type="entry name" value="METHYLTRANSFERASE AUSD"/>
    <property type="match status" value="1"/>
</dbReference>
<evidence type="ECO:0000256" key="1">
    <source>
        <dbReference type="ARBA" id="ARBA00005179"/>
    </source>
</evidence>
<dbReference type="PANTHER" id="PTHR35897">
    <property type="entry name" value="METHYLTRANSFERASE AUSD"/>
    <property type="match status" value="1"/>
</dbReference>
<dbReference type="InterPro" id="IPR051654">
    <property type="entry name" value="Meroterpenoid_MTases"/>
</dbReference>
<dbReference type="SUPFAM" id="SSF53335">
    <property type="entry name" value="S-adenosyl-L-methionine-dependent methyltransferases"/>
    <property type="match status" value="2"/>
</dbReference>